<feature type="region of interest" description="Disordered" evidence="6">
    <location>
        <begin position="388"/>
        <end position="408"/>
    </location>
</feature>
<evidence type="ECO:0000256" key="3">
    <source>
        <dbReference type="ARBA" id="ARBA00022989"/>
    </source>
</evidence>
<reference evidence="8" key="1">
    <citation type="submission" date="2018-02" db="EMBL/GenBank/DDBJ databases">
        <title>Firefly genomes illuminate parallel origins of bioluminescence in beetles.</title>
        <authorList>
            <person name="Fallon T.R."/>
            <person name="Lower S.E.S."/>
            <person name="Behringer M."/>
            <person name="Weng J.-K."/>
        </authorList>
    </citation>
    <scope>NUCLEOTIDE SEQUENCE [LARGE SCALE GENOMIC DNA]</scope>
</reference>
<organism evidence="7 8">
    <name type="scientific">Williamsoniiplasma luminosum</name>
    <dbReference type="NCBI Taxonomy" id="214888"/>
    <lineage>
        <taxon>Bacteria</taxon>
        <taxon>Bacillati</taxon>
        <taxon>Mycoplasmatota</taxon>
        <taxon>Mollicutes</taxon>
        <taxon>Entomoplasmatales</taxon>
        <taxon>Williamsoniiplasma</taxon>
    </lineage>
</organism>
<feature type="transmembrane region" description="Helical" evidence="5">
    <location>
        <begin position="180"/>
        <end position="199"/>
    </location>
</feature>
<feature type="transmembrane region" description="Helical" evidence="5">
    <location>
        <begin position="258"/>
        <end position="285"/>
    </location>
</feature>
<feature type="transmembrane region" description="Helical" evidence="5">
    <location>
        <begin position="291"/>
        <end position="312"/>
    </location>
</feature>
<feature type="transmembrane region" description="Helical" evidence="5">
    <location>
        <begin position="32"/>
        <end position="54"/>
    </location>
</feature>
<evidence type="ECO:0000256" key="5">
    <source>
        <dbReference type="RuleBase" id="RU363041"/>
    </source>
</evidence>
<feature type="transmembrane region" description="Helical" evidence="5">
    <location>
        <begin position="116"/>
        <end position="138"/>
    </location>
</feature>
<dbReference type="PANTHER" id="PTHR43483:SF3">
    <property type="entry name" value="MEMBRANE TRANSPORTER PROTEIN HI_0806-RELATED"/>
    <property type="match status" value="1"/>
</dbReference>
<feature type="transmembrane region" description="Helical" evidence="5">
    <location>
        <begin position="324"/>
        <end position="346"/>
    </location>
</feature>
<gene>
    <name evidence="7" type="ORF">C5T88_04145</name>
</gene>
<evidence type="ECO:0000256" key="4">
    <source>
        <dbReference type="ARBA" id="ARBA00023136"/>
    </source>
</evidence>
<sequence>MDMVKLKRLSKSTEIQEKIEFEKPREKERKRAVYMLILAIALAGVAGAICINIFLLYPYKNNDKAFSLHNDDNLIAFILMMTLVVTGVIYAIWYFWSVSKIKFNDAEQNTVKVGTIGFVAAFLDTIGVGSFAVTTGLLKGTKTIKDDSLLPGTLNVTFGLSALFESGFLIGAIKVDPYTLMILVVSVIAGTVLGSFFVSRLKNPRIVKLIMGSVLFIVGIVMILTHPDVKVIETIGAEEKGFIGFLEKGNEWRMATSAIIFFFLGTVMSFGVGLYAPSMAVLTLLGMKATAIFPIMSAGASLCMIFGSFKFIKSKKYMEKTASTMMMAGIFGAICSFLIFFVGVQMGLGVDEETFGKILKYVAICVVFYASILMLTEYILGFRKDHPHQHLESGESKQKIRKKPWSKS</sequence>
<feature type="compositionally biased region" description="Basic and acidic residues" evidence="6">
    <location>
        <begin position="388"/>
        <end position="398"/>
    </location>
</feature>
<feature type="transmembrane region" description="Helical" evidence="5">
    <location>
        <begin position="205"/>
        <end position="224"/>
    </location>
</feature>
<comment type="subcellular location">
    <subcellularLocation>
        <location evidence="5">Cell membrane</location>
        <topology evidence="5">Multi-pass membrane protein</topology>
    </subcellularLocation>
    <subcellularLocation>
        <location evidence="1">Membrane</location>
        <topology evidence="1">Multi-pass membrane protein</topology>
    </subcellularLocation>
</comment>
<feature type="transmembrane region" description="Helical" evidence="5">
    <location>
        <begin position="150"/>
        <end position="173"/>
    </location>
</feature>
<evidence type="ECO:0000256" key="2">
    <source>
        <dbReference type="ARBA" id="ARBA00022692"/>
    </source>
</evidence>
<proteinExistence type="inferred from homology"/>
<keyword evidence="3 5" id="KW-1133">Transmembrane helix</keyword>
<evidence type="ECO:0000256" key="6">
    <source>
        <dbReference type="SAM" id="MobiDB-lite"/>
    </source>
</evidence>
<feature type="compositionally biased region" description="Basic residues" evidence="6">
    <location>
        <begin position="399"/>
        <end position="408"/>
    </location>
</feature>
<dbReference type="AlphaFoldDB" id="A0A2S0NL49"/>
<keyword evidence="2 5" id="KW-0812">Transmembrane</keyword>
<feature type="transmembrane region" description="Helical" evidence="5">
    <location>
        <begin position="74"/>
        <end position="96"/>
    </location>
</feature>
<dbReference type="Proteomes" id="UP000239250">
    <property type="component" value="Chromosome"/>
</dbReference>
<dbReference type="GO" id="GO:0005886">
    <property type="term" value="C:plasma membrane"/>
    <property type="evidence" value="ECO:0007669"/>
    <property type="project" value="UniProtKB-SubCell"/>
</dbReference>
<evidence type="ECO:0000313" key="7">
    <source>
        <dbReference type="EMBL" id="AVP49735.1"/>
    </source>
</evidence>
<dbReference type="EMBL" id="CP027019">
    <property type="protein sequence ID" value="AVP49735.1"/>
    <property type="molecule type" value="Genomic_DNA"/>
</dbReference>
<comment type="caution">
    <text evidence="5">Lacks conserved residue(s) required for the propagation of feature annotation.</text>
</comment>
<comment type="similarity">
    <text evidence="5">Belongs to the 4-toluene sulfonate uptake permease (TSUP) (TC 2.A.102) family.</text>
</comment>
<dbReference type="PANTHER" id="PTHR43483">
    <property type="entry name" value="MEMBRANE TRANSPORTER PROTEIN HI_0806-RELATED"/>
    <property type="match status" value="1"/>
</dbReference>
<evidence type="ECO:0000256" key="1">
    <source>
        <dbReference type="ARBA" id="ARBA00004141"/>
    </source>
</evidence>
<dbReference type="InterPro" id="IPR002781">
    <property type="entry name" value="TM_pro_TauE-like"/>
</dbReference>
<protein>
    <recommendedName>
        <fullName evidence="5">Probable membrane transporter protein</fullName>
    </recommendedName>
</protein>
<keyword evidence="5" id="KW-1003">Cell membrane</keyword>
<dbReference type="Pfam" id="PF01925">
    <property type="entry name" value="TauE"/>
    <property type="match status" value="1"/>
</dbReference>
<name>A0A2S0NL49_9MOLU</name>
<accession>A0A2S0NL49</accession>
<feature type="transmembrane region" description="Helical" evidence="5">
    <location>
        <begin position="358"/>
        <end position="380"/>
    </location>
</feature>
<keyword evidence="4 5" id="KW-0472">Membrane</keyword>
<evidence type="ECO:0000313" key="8">
    <source>
        <dbReference type="Proteomes" id="UP000239250"/>
    </source>
</evidence>